<gene>
    <name evidence="2" type="primary">pgdA_2</name>
    <name evidence="2" type="ORF">EUAN_18150</name>
</gene>
<dbReference type="EC" id="3.5.1.104" evidence="2"/>
<sequence length="443" mass="50030">MKKNRKMLGIILLVFVIFAVGIGMGNILGPSGKGEIADAETSEASKESVSKAEGEEIGLEQLESREGVTVHNMKIGYESELYPEEICQIEDGSGELYIGAQDLAKVIGAELQWNGISKQLIIKNEQDYIVVDTRENVIVDSDGNEEQVKLYGKGKKSILPSGRVMSYFGYQISRLGELGIFRIKNPDSELLDIEFSKKYEAEFGKQIADYEFKYRHERAMFEEQYPDKRKALVMKEIPDEKVAYLTFDDGPNEFTPQILDILNSYDIKATFFVLGKNIYGKEDILSKTYQEGHSIGLHSMNHVYREVYASPSNFVSQMDQCNELVKSAIGVKTRLIRPPYGSKPQLTEDFRNAAVESGYRVWDWNIDSGDAVGNRGSAGVYNYTANQASRFEGPVIILFHDKANTTQALPNIIEYLSGRGYRFEAITDDLMPFNFWGDKRYVN</sequence>
<dbReference type="EMBL" id="MKIE01000007">
    <property type="protein sequence ID" value="OHW61812.1"/>
    <property type="molecule type" value="Genomic_DNA"/>
</dbReference>
<dbReference type="InterPro" id="IPR050248">
    <property type="entry name" value="Polysacc_deacetylase_ArnD"/>
</dbReference>
<keyword evidence="3" id="KW-1185">Reference proteome</keyword>
<dbReference type="PROSITE" id="PS51677">
    <property type="entry name" value="NODB"/>
    <property type="match status" value="1"/>
</dbReference>
<dbReference type="OrthoDB" id="258610at2"/>
<organism evidence="2 3">
    <name type="scientific">Andreesenia angusta</name>
    <dbReference type="NCBI Taxonomy" id="39480"/>
    <lineage>
        <taxon>Bacteria</taxon>
        <taxon>Bacillati</taxon>
        <taxon>Bacillota</taxon>
        <taxon>Tissierellia</taxon>
        <taxon>Tissierellales</taxon>
        <taxon>Gottschalkiaceae</taxon>
        <taxon>Andreesenia</taxon>
    </lineage>
</organism>
<proteinExistence type="predicted"/>
<dbReference type="GO" id="GO:0005975">
    <property type="term" value="P:carbohydrate metabolic process"/>
    <property type="evidence" value="ECO:0007669"/>
    <property type="project" value="InterPro"/>
</dbReference>
<keyword evidence="2" id="KW-0378">Hydrolase</keyword>
<dbReference type="PANTHER" id="PTHR10587:SF125">
    <property type="entry name" value="POLYSACCHARIDE DEACETYLASE YHEN-RELATED"/>
    <property type="match status" value="1"/>
</dbReference>
<evidence type="ECO:0000313" key="2">
    <source>
        <dbReference type="EMBL" id="OHW61812.1"/>
    </source>
</evidence>
<dbReference type="Gene3D" id="3.20.20.370">
    <property type="entry name" value="Glycoside hydrolase/deacetylase"/>
    <property type="match status" value="1"/>
</dbReference>
<dbReference type="CDD" id="cd10944">
    <property type="entry name" value="CE4_SmPgdA_like"/>
    <property type="match status" value="1"/>
</dbReference>
<dbReference type="AlphaFoldDB" id="A0A1S1V5G1"/>
<accession>A0A1S1V5G1</accession>
<comment type="caution">
    <text evidence="2">The sequence shown here is derived from an EMBL/GenBank/DDBJ whole genome shotgun (WGS) entry which is preliminary data.</text>
</comment>
<dbReference type="InterPro" id="IPR011330">
    <property type="entry name" value="Glyco_hydro/deAcase_b/a-brl"/>
</dbReference>
<dbReference type="Pfam" id="PF01522">
    <property type="entry name" value="Polysacc_deac_1"/>
    <property type="match status" value="1"/>
</dbReference>
<evidence type="ECO:0000259" key="1">
    <source>
        <dbReference type="PROSITE" id="PS51677"/>
    </source>
</evidence>
<feature type="domain" description="NodB homology" evidence="1">
    <location>
        <begin position="241"/>
        <end position="424"/>
    </location>
</feature>
<dbReference type="InterPro" id="IPR002509">
    <property type="entry name" value="NODB_dom"/>
</dbReference>
<dbReference type="Proteomes" id="UP000180254">
    <property type="component" value="Unassembled WGS sequence"/>
</dbReference>
<dbReference type="GO" id="GO:0016810">
    <property type="term" value="F:hydrolase activity, acting on carbon-nitrogen (but not peptide) bonds"/>
    <property type="evidence" value="ECO:0007669"/>
    <property type="project" value="InterPro"/>
</dbReference>
<dbReference type="RefSeq" id="WP_071063820.1">
    <property type="nucleotide sequence ID" value="NZ_MKIE01000007.1"/>
</dbReference>
<dbReference type="SUPFAM" id="SSF88713">
    <property type="entry name" value="Glycoside hydrolase/deacetylase"/>
    <property type="match status" value="1"/>
</dbReference>
<dbReference type="PANTHER" id="PTHR10587">
    <property type="entry name" value="GLYCOSYL TRANSFERASE-RELATED"/>
    <property type="match status" value="1"/>
</dbReference>
<protein>
    <submittedName>
        <fullName evidence="2">Peptidoglycan-N-acetylglucosamine deacetylase</fullName>
        <ecNumber evidence="2">3.5.1.104</ecNumber>
    </submittedName>
</protein>
<dbReference type="STRING" id="39480.EUAN_18150"/>
<reference evidence="2 3" key="1">
    <citation type="submission" date="2016-09" db="EMBL/GenBank/DDBJ databases">
        <title>Genome sequence of Eubacterium angustum.</title>
        <authorList>
            <person name="Poehlein A."/>
            <person name="Daniel R."/>
        </authorList>
    </citation>
    <scope>NUCLEOTIDE SEQUENCE [LARGE SCALE GENOMIC DNA]</scope>
    <source>
        <strain evidence="2 3">DSM 1989</strain>
    </source>
</reference>
<evidence type="ECO:0000313" key="3">
    <source>
        <dbReference type="Proteomes" id="UP000180254"/>
    </source>
</evidence>
<name>A0A1S1V5G1_9FIRM</name>